<feature type="transmembrane region" description="Helical" evidence="2">
    <location>
        <begin position="117"/>
        <end position="135"/>
    </location>
</feature>
<feature type="transmembrane region" description="Helical" evidence="2">
    <location>
        <begin position="74"/>
        <end position="96"/>
    </location>
</feature>
<dbReference type="Proteomes" id="UP000704762">
    <property type="component" value="Unassembled WGS sequence"/>
</dbReference>
<feature type="transmembrane region" description="Helical" evidence="2">
    <location>
        <begin position="155"/>
        <end position="173"/>
    </location>
</feature>
<accession>A0ABS2RGW4</accession>
<dbReference type="EMBL" id="JAFBCF010000001">
    <property type="protein sequence ID" value="MBM7798249.1"/>
    <property type="molecule type" value="Genomic_DNA"/>
</dbReference>
<dbReference type="InterPro" id="IPR018723">
    <property type="entry name" value="DUF2254_membrane"/>
</dbReference>
<keyword evidence="2" id="KW-0472">Membrane</keyword>
<keyword evidence="2" id="KW-1133">Transmembrane helix</keyword>
<dbReference type="Pfam" id="PF10011">
    <property type="entry name" value="DUF2254"/>
    <property type="match status" value="1"/>
</dbReference>
<dbReference type="RefSeq" id="WP_204916821.1">
    <property type="nucleotide sequence ID" value="NZ_BAAAQP010000011.1"/>
</dbReference>
<proteinExistence type="predicted"/>
<evidence type="ECO:0000313" key="3">
    <source>
        <dbReference type="EMBL" id="MBM7798249.1"/>
    </source>
</evidence>
<evidence type="ECO:0000256" key="2">
    <source>
        <dbReference type="SAM" id="Phobius"/>
    </source>
</evidence>
<feature type="region of interest" description="Disordered" evidence="1">
    <location>
        <begin position="251"/>
        <end position="272"/>
    </location>
</feature>
<gene>
    <name evidence="3" type="ORF">JOE57_001170</name>
</gene>
<evidence type="ECO:0000313" key="4">
    <source>
        <dbReference type="Proteomes" id="UP000704762"/>
    </source>
</evidence>
<protein>
    <submittedName>
        <fullName evidence="3">Membrane protein</fullName>
    </submittedName>
</protein>
<sequence length="447" mass="49091">MNSREPIRGVLASMVDAVRTSLWPVPTMGIVLALVGAILLMHLDRSVDDLLPSGLSSWVFGDDSDAARSMLGSLASSLITVTSLTFSLTVVTLQLASSQFSPRLLRTFTRDPVVQRTLALFLGTFVFTLTVLRAVRSSSDSTEEFVPQISVTVTYLLTVASVFGLILFLAHLAQEIRVETMLRTVHREAMDTVRRVLSDVETTEHNDFQPAVGSIALLSPRSGFITHVRTEELCAVASELDTMIMVTAPTGSSVVEGTPAGQAWPTQRGRQLTDQERSQVQRGFDRAVEIGFERTSIDDVSYGLRQLTDIAAKALSPGVNDPTTATHSLGHSSALVCALARLPLGDQLVRDDTGTLRVVVRRPTFGDLLNLAVDQPRRYGAGEPQVVERLYQLLSEVGWVVAAQGHRLAVRDELRRLRDATLATPTDETQRLRYDRLHEQVERHLSQ</sequence>
<comment type="caution">
    <text evidence="3">The sequence shown here is derived from an EMBL/GenBank/DDBJ whole genome shotgun (WGS) entry which is preliminary data.</text>
</comment>
<organism evidence="3 4">
    <name type="scientific">Microlunatus panaciterrae</name>
    <dbReference type="NCBI Taxonomy" id="400768"/>
    <lineage>
        <taxon>Bacteria</taxon>
        <taxon>Bacillati</taxon>
        <taxon>Actinomycetota</taxon>
        <taxon>Actinomycetes</taxon>
        <taxon>Propionibacteriales</taxon>
        <taxon>Propionibacteriaceae</taxon>
        <taxon>Microlunatus</taxon>
    </lineage>
</organism>
<keyword evidence="4" id="KW-1185">Reference proteome</keyword>
<evidence type="ECO:0000256" key="1">
    <source>
        <dbReference type="SAM" id="MobiDB-lite"/>
    </source>
</evidence>
<reference evidence="3 4" key="1">
    <citation type="submission" date="2021-01" db="EMBL/GenBank/DDBJ databases">
        <title>Sequencing the genomes of 1000 actinobacteria strains.</title>
        <authorList>
            <person name="Klenk H.-P."/>
        </authorList>
    </citation>
    <scope>NUCLEOTIDE SEQUENCE [LARGE SCALE GENOMIC DNA]</scope>
    <source>
        <strain evidence="3 4">DSM 18662</strain>
    </source>
</reference>
<feature type="transmembrane region" description="Helical" evidence="2">
    <location>
        <begin position="21"/>
        <end position="43"/>
    </location>
</feature>
<keyword evidence="2" id="KW-0812">Transmembrane</keyword>
<name>A0ABS2RGW4_9ACTN</name>